<dbReference type="EMBL" id="PKLZ01000008">
    <property type="protein sequence ID" value="PLW82271.1"/>
    <property type="molecule type" value="Genomic_DNA"/>
</dbReference>
<protein>
    <submittedName>
        <fullName evidence="3">Cation:proton antiporter</fullName>
    </submittedName>
</protein>
<reference evidence="4" key="1">
    <citation type="submission" date="2017-11" db="EMBL/GenBank/DDBJ databases">
        <title>The draft genome sequence of Chromatocurvus sp. F02.</title>
        <authorList>
            <person name="Du Z.-J."/>
            <person name="Chang Y.-Q."/>
        </authorList>
    </citation>
    <scope>NUCLEOTIDE SEQUENCE [LARGE SCALE GENOMIC DNA]</scope>
    <source>
        <strain evidence="4">F02</strain>
    </source>
</reference>
<keyword evidence="4" id="KW-1185">Reference proteome</keyword>
<proteinExistence type="predicted"/>
<name>A0A2N5Y1J7_9GAMM</name>
<feature type="transmembrane region" description="Helical" evidence="2">
    <location>
        <begin position="72"/>
        <end position="90"/>
    </location>
</feature>
<accession>A0A2N5Y1J7</accession>
<evidence type="ECO:0000256" key="2">
    <source>
        <dbReference type="SAM" id="Phobius"/>
    </source>
</evidence>
<organism evidence="3 4">
    <name type="scientific">Kineobactrum sediminis</name>
    <dbReference type="NCBI Taxonomy" id="1905677"/>
    <lineage>
        <taxon>Bacteria</taxon>
        <taxon>Pseudomonadati</taxon>
        <taxon>Pseudomonadota</taxon>
        <taxon>Gammaproteobacteria</taxon>
        <taxon>Cellvibrionales</taxon>
        <taxon>Halieaceae</taxon>
        <taxon>Kineobactrum</taxon>
    </lineage>
</organism>
<comment type="caution">
    <text evidence="3">The sequence shown here is derived from an EMBL/GenBank/DDBJ whole genome shotgun (WGS) entry which is preliminary data.</text>
</comment>
<dbReference type="Pfam" id="PF03334">
    <property type="entry name" value="PhaG_MnhG_YufB"/>
    <property type="match status" value="1"/>
</dbReference>
<dbReference type="OrthoDB" id="9813804at2"/>
<keyword evidence="2" id="KW-0812">Transmembrane</keyword>
<dbReference type="NCBIfam" id="TIGR01300">
    <property type="entry name" value="CPA3_mnhG_phaG"/>
    <property type="match status" value="1"/>
</dbReference>
<keyword evidence="2" id="KW-1133">Transmembrane helix</keyword>
<feature type="region of interest" description="Disordered" evidence="1">
    <location>
        <begin position="94"/>
        <end position="114"/>
    </location>
</feature>
<dbReference type="AlphaFoldDB" id="A0A2N5Y1J7"/>
<dbReference type="PANTHER" id="PTHR34703:SF1">
    <property type="entry name" value="ANTIPORTER SUBUNIT MNHG2-RELATED"/>
    <property type="match status" value="1"/>
</dbReference>
<feature type="transmembrane region" description="Helical" evidence="2">
    <location>
        <begin position="12"/>
        <end position="31"/>
    </location>
</feature>
<dbReference type="PANTHER" id="PTHR34703">
    <property type="entry name" value="ANTIPORTER SUBUNIT MNHG2-RELATED"/>
    <property type="match status" value="1"/>
</dbReference>
<evidence type="ECO:0000256" key="1">
    <source>
        <dbReference type="SAM" id="MobiDB-lite"/>
    </source>
</evidence>
<dbReference type="GO" id="GO:0015385">
    <property type="term" value="F:sodium:proton antiporter activity"/>
    <property type="evidence" value="ECO:0007669"/>
    <property type="project" value="TreeGrafter"/>
</dbReference>
<dbReference type="Proteomes" id="UP000234845">
    <property type="component" value="Unassembled WGS sequence"/>
</dbReference>
<evidence type="ECO:0000313" key="4">
    <source>
        <dbReference type="Proteomes" id="UP000234845"/>
    </source>
</evidence>
<dbReference type="InterPro" id="IPR005133">
    <property type="entry name" value="PhaG_MnhG_YufB"/>
</dbReference>
<keyword evidence="2" id="KW-0472">Membrane</keyword>
<feature type="compositionally biased region" description="Basic and acidic residues" evidence="1">
    <location>
        <begin position="105"/>
        <end position="114"/>
    </location>
</feature>
<sequence length="114" mass="12718">MSEPAVWLYWSSWPFLLGGVFFFLAGTIGLLRFPDAYSRLHAVTKADTLGLGLLVLGLCLRSESWQAVAQMLLVWLLVMASGATACQLLARYQRESDTDSAVSRPRAEPFHNER</sequence>
<gene>
    <name evidence="3" type="ORF">CWI75_10875</name>
</gene>
<evidence type="ECO:0000313" key="3">
    <source>
        <dbReference type="EMBL" id="PLW82271.1"/>
    </source>
</evidence>
<dbReference type="RefSeq" id="WP_101521523.1">
    <property type="nucleotide sequence ID" value="NZ_PKLZ01000008.1"/>
</dbReference>